<dbReference type="EMBL" id="JASBNA010000014">
    <property type="protein sequence ID" value="KAK7687177.1"/>
    <property type="molecule type" value="Genomic_DNA"/>
</dbReference>
<proteinExistence type="predicted"/>
<organism evidence="2 3">
    <name type="scientific">Cerrena zonata</name>
    <dbReference type="NCBI Taxonomy" id="2478898"/>
    <lineage>
        <taxon>Eukaryota</taxon>
        <taxon>Fungi</taxon>
        <taxon>Dikarya</taxon>
        <taxon>Basidiomycota</taxon>
        <taxon>Agaricomycotina</taxon>
        <taxon>Agaricomycetes</taxon>
        <taxon>Polyporales</taxon>
        <taxon>Cerrenaceae</taxon>
        <taxon>Cerrena</taxon>
    </lineage>
</organism>
<dbReference type="AlphaFoldDB" id="A0AAW0GB96"/>
<feature type="region of interest" description="Disordered" evidence="1">
    <location>
        <begin position="1"/>
        <end position="26"/>
    </location>
</feature>
<gene>
    <name evidence="2" type="ORF">QCA50_009681</name>
</gene>
<feature type="compositionally biased region" description="Low complexity" evidence="1">
    <location>
        <begin position="1"/>
        <end position="25"/>
    </location>
</feature>
<sequence>MSESNSSIPSSPSISTPPTSIPSSPVLGEAVLQAEVSQQAKEEAAAFKLKPIKPSQVIILQKLSICIPRRSS</sequence>
<evidence type="ECO:0000313" key="3">
    <source>
        <dbReference type="Proteomes" id="UP001385951"/>
    </source>
</evidence>
<comment type="caution">
    <text evidence="2">The sequence shown here is derived from an EMBL/GenBank/DDBJ whole genome shotgun (WGS) entry which is preliminary data.</text>
</comment>
<protein>
    <submittedName>
        <fullName evidence="2">Uncharacterized protein</fullName>
    </submittedName>
</protein>
<reference evidence="2 3" key="1">
    <citation type="submission" date="2022-09" db="EMBL/GenBank/DDBJ databases">
        <authorList>
            <person name="Palmer J.M."/>
        </authorList>
    </citation>
    <scope>NUCLEOTIDE SEQUENCE [LARGE SCALE GENOMIC DNA]</scope>
    <source>
        <strain evidence="2 3">DSM 7382</strain>
    </source>
</reference>
<accession>A0AAW0GB96</accession>
<name>A0AAW0GB96_9APHY</name>
<evidence type="ECO:0000256" key="1">
    <source>
        <dbReference type="SAM" id="MobiDB-lite"/>
    </source>
</evidence>
<keyword evidence="3" id="KW-1185">Reference proteome</keyword>
<dbReference type="Proteomes" id="UP001385951">
    <property type="component" value="Unassembled WGS sequence"/>
</dbReference>
<evidence type="ECO:0000313" key="2">
    <source>
        <dbReference type="EMBL" id="KAK7687177.1"/>
    </source>
</evidence>